<accession>A0A2P5BCM8</accession>
<organism evidence="1 2">
    <name type="scientific">Parasponia andersonii</name>
    <name type="common">Sponia andersonii</name>
    <dbReference type="NCBI Taxonomy" id="3476"/>
    <lineage>
        <taxon>Eukaryota</taxon>
        <taxon>Viridiplantae</taxon>
        <taxon>Streptophyta</taxon>
        <taxon>Embryophyta</taxon>
        <taxon>Tracheophyta</taxon>
        <taxon>Spermatophyta</taxon>
        <taxon>Magnoliopsida</taxon>
        <taxon>eudicotyledons</taxon>
        <taxon>Gunneridae</taxon>
        <taxon>Pentapetalae</taxon>
        <taxon>rosids</taxon>
        <taxon>fabids</taxon>
        <taxon>Rosales</taxon>
        <taxon>Cannabaceae</taxon>
        <taxon>Parasponia</taxon>
    </lineage>
</organism>
<dbReference type="AlphaFoldDB" id="A0A2P5BCM8"/>
<sequence length="52" mass="5263">MFEVSPYGGPLKGGLGWGLRGSNQSGSLMSGCLSGSGTLNNCAKLSKRACRA</sequence>
<feature type="non-terminal residue" evidence="1">
    <location>
        <position position="52"/>
    </location>
</feature>
<evidence type="ECO:0000313" key="1">
    <source>
        <dbReference type="EMBL" id="PON46553.1"/>
    </source>
</evidence>
<keyword evidence="2" id="KW-1185">Reference proteome</keyword>
<name>A0A2P5BCM8_PARAD</name>
<reference evidence="2" key="1">
    <citation type="submission" date="2016-06" db="EMBL/GenBank/DDBJ databases">
        <title>Parallel loss of symbiosis genes in relatives of nitrogen-fixing non-legume Parasponia.</title>
        <authorList>
            <person name="Van Velzen R."/>
            <person name="Holmer R."/>
            <person name="Bu F."/>
            <person name="Rutten L."/>
            <person name="Van Zeijl A."/>
            <person name="Liu W."/>
            <person name="Santuari L."/>
            <person name="Cao Q."/>
            <person name="Sharma T."/>
            <person name="Shen D."/>
            <person name="Roswanjaya Y."/>
            <person name="Wardhani T."/>
            <person name="Kalhor M.S."/>
            <person name="Jansen J."/>
            <person name="Van den Hoogen J."/>
            <person name="Gungor B."/>
            <person name="Hartog M."/>
            <person name="Hontelez J."/>
            <person name="Verver J."/>
            <person name="Yang W.-C."/>
            <person name="Schijlen E."/>
            <person name="Repin R."/>
            <person name="Schilthuizen M."/>
            <person name="Schranz E."/>
            <person name="Heidstra R."/>
            <person name="Miyata K."/>
            <person name="Fedorova E."/>
            <person name="Kohlen W."/>
            <person name="Bisseling T."/>
            <person name="Smit S."/>
            <person name="Geurts R."/>
        </authorList>
    </citation>
    <scope>NUCLEOTIDE SEQUENCE [LARGE SCALE GENOMIC DNA]</scope>
    <source>
        <strain evidence="2">cv. WU1-14</strain>
    </source>
</reference>
<gene>
    <name evidence="1" type="ORF">PanWU01x14_250850</name>
</gene>
<dbReference type="Proteomes" id="UP000237105">
    <property type="component" value="Unassembled WGS sequence"/>
</dbReference>
<comment type="caution">
    <text evidence="1">The sequence shown here is derived from an EMBL/GenBank/DDBJ whole genome shotgun (WGS) entry which is preliminary data.</text>
</comment>
<proteinExistence type="predicted"/>
<dbReference type="EMBL" id="JXTB01000309">
    <property type="protein sequence ID" value="PON46553.1"/>
    <property type="molecule type" value="Genomic_DNA"/>
</dbReference>
<protein>
    <submittedName>
        <fullName evidence="1">Uncharacterized protein</fullName>
    </submittedName>
</protein>
<evidence type="ECO:0000313" key="2">
    <source>
        <dbReference type="Proteomes" id="UP000237105"/>
    </source>
</evidence>